<name>A0A328PSU2_9MOLU</name>
<comment type="subunit">
    <text evidence="4">The methyltransferase is composed of M and S polypeptides.</text>
</comment>
<comment type="caution">
    <text evidence="6">The sequence shown here is derived from an EMBL/GenBank/DDBJ whole genome shotgun (WGS) entry which is preliminary data.</text>
</comment>
<accession>A0A328PSU2</accession>
<dbReference type="PANTHER" id="PTHR43140:SF1">
    <property type="entry name" value="TYPE I RESTRICTION ENZYME ECOKI SPECIFICITY SUBUNIT"/>
    <property type="match status" value="1"/>
</dbReference>
<sequence length="302" mass="34656">MSNSGIIVAPLGNYITLVTRKNKNLESTNLIGLSMITGIIEASKKVSESYLRSGWLAQQGDFMIDLVNIQNNSHLAVDINRAQKMMVISEIYKVFRMTNPQLNSEYLLLILKNSIMELRLKWACLGSVRGVLPWKNFVNIPVAVPSLNKQERIVYKYQTITKYIELKKKINELFEKQMTAYYYILFDSLTDYTIKNFGELFTIIRGGRPPRGNKEQEKKYFCREGGVPWLQVRDISKKNCKFVGETSDQLTPEGFKKGRCTMLGGGTLSLLKMPLELWLAKFLLLVKKLVSTFIGEHWDTMN</sequence>
<evidence type="ECO:0000256" key="1">
    <source>
        <dbReference type="ARBA" id="ARBA00010923"/>
    </source>
</evidence>
<reference evidence="7" key="1">
    <citation type="submission" date="2018-06" db="EMBL/GenBank/DDBJ databases">
        <authorList>
            <person name="Martinez Ocampo F."/>
            <person name="Quiroz Castaneda R.E."/>
            <person name="Rojas Lopez X."/>
        </authorList>
    </citation>
    <scope>NUCLEOTIDE SEQUENCE [LARGE SCALE GENOMIC DNA]</scope>
    <source>
        <strain evidence="7">INIFAP02</strain>
    </source>
</reference>
<dbReference type="InterPro" id="IPR000055">
    <property type="entry name" value="Restrct_endonuc_typeI_TRD"/>
</dbReference>
<gene>
    <name evidence="6" type="ORF">DNK47_03080</name>
</gene>
<evidence type="ECO:0000256" key="2">
    <source>
        <dbReference type="ARBA" id="ARBA00022747"/>
    </source>
</evidence>
<dbReference type="SUPFAM" id="SSF116734">
    <property type="entry name" value="DNA methylase specificity domain"/>
    <property type="match status" value="1"/>
</dbReference>
<keyword evidence="6" id="KW-0378">Hydrolase</keyword>
<proteinExistence type="inferred from homology"/>
<dbReference type="EMBL" id="QKVO01000019">
    <property type="protein sequence ID" value="RAO94810.1"/>
    <property type="molecule type" value="Genomic_DNA"/>
</dbReference>
<dbReference type="REBASE" id="284031">
    <property type="entry name" value="S.MweAP02ORF3075P"/>
</dbReference>
<feature type="domain" description="Type I restriction modification DNA specificity" evidence="5">
    <location>
        <begin position="92"/>
        <end position="172"/>
    </location>
</feature>
<dbReference type="InterPro" id="IPR044946">
    <property type="entry name" value="Restrct_endonuc_typeI_TRD_sf"/>
</dbReference>
<dbReference type="GO" id="GO:0009307">
    <property type="term" value="P:DNA restriction-modification system"/>
    <property type="evidence" value="ECO:0007669"/>
    <property type="project" value="UniProtKB-KW"/>
</dbReference>
<evidence type="ECO:0000313" key="7">
    <source>
        <dbReference type="Proteomes" id="UP000249762"/>
    </source>
</evidence>
<evidence type="ECO:0000256" key="3">
    <source>
        <dbReference type="ARBA" id="ARBA00023125"/>
    </source>
</evidence>
<dbReference type="Pfam" id="PF01420">
    <property type="entry name" value="Methylase_S"/>
    <property type="match status" value="1"/>
</dbReference>
<keyword evidence="3" id="KW-0238">DNA-binding</keyword>
<dbReference type="RefSeq" id="WP_112665855.1">
    <property type="nucleotide sequence ID" value="NZ_QKVO01000019.1"/>
</dbReference>
<keyword evidence="6" id="KW-0540">Nuclease</keyword>
<keyword evidence="2" id="KW-0680">Restriction system</keyword>
<organism evidence="6 7">
    <name type="scientific">Mycoplasma wenyonii</name>
    <dbReference type="NCBI Taxonomy" id="65123"/>
    <lineage>
        <taxon>Bacteria</taxon>
        <taxon>Bacillati</taxon>
        <taxon>Mycoplasmatota</taxon>
        <taxon>Mollicutes</taxon>
        <taxon>Mycoplasmataceae</taxon>
        <taxon>Mycoplasma</taxon>
    </lineage>
</organism>
<evidence type="ECO:0000313" key="6">
    <source>
        <dbReference type="EMBL" id="RAO94810.1"/>
    </source>
</evidence>
<dbReference type="Proteomes" id="UP000249762">
    <property type="component" value="Unassembled WGS sequence"/>
</dbReference>
<keyword evidence="7" id="KW-1185">Reference proteome</keyword>
<dbReference type="GO" id="GO:0004519">
    <property type="term" value="F:endonuclease activity"/>
    <property type="evidence" value="ECO:0007669"/>
    <property type="project" value="UniProtKB-KW"/>
</dbReference>
<dbReference type="OrthoDB" id="9816225at2"/>
<dbReference type="Gene3D" id="3.90.220.20">
    <property type="entry name" value="DNA methylase specificity domains"/>
    <property type="match status" value="2"/>
</dbReference>
<dbReference type="PANTHER" id="PTHR43140">
    <property type="entry name" value="TYPE-1 RESTRICTION ENZYME ECOKI SPECIFICITY PROTEIN"/>
    <property type="match status" value="1"/>
</dbReference>
<evidence type="ECO:0000256" key="4">
    <source>
        <dbReference type="ARBA" id="ARBA00038652"/>
    </source>
</evidence>
<comment type="similarity">
    <text evidence="1">Belongs to the type-I restriction system S methylase family.</text>
</comment>
<dbReference type="GO" id="GO:0003677">
    <property type="term" value="F:DNA binding"/>
    <property type="evidence" value="ECO:0007669"/>
    <property type="project" value="UniProtKB-KW"/>
</dbReference>
<dbReference type="AlphaFoldDB" id="A0A328PSU2"/>
<keyword evidence="6" id="KW-0255">Endonuclease</keyword>
<evidence type="ECO:0000259" key="5">
    <source>
        <dbReference type="Pfam" id="PF01420"/>
    </source>
</evidence>
<protein>
    <submittedName>
        <fullName evidence="6">Restriction endonuclease subunit S</fullName>
    </submittedName>
</protein>
<dbReference type="InterPro" id="IPR051212">
    <property type="entry name" value="Type-I_RE_S_subunit"/>
</dbReference>